<dbReference type="EMBL" id="ANOG01001062">
    <property type="protein sequence ID" value="EMI15632.1"/>
    <property type="molecule type" value="Genomic_DNA"/>
</dbReference>
<sequence>MNPIAARNRPNRVGAAAVEFALVVPIFLLLVFGIIEFGRVVMVQQILVNASREGARAAAVEGATQASVQKIVKDYLKGCSIKSGANDVVVSPDPSKAKSREEITVSIAVKFSDVSWMPPMIYDDNLSAATTMKSEKLD</sequence>
<organism evidence="3 4">
    <name type="scientific">Rhodopirellula maiorica SM1</name>
    <dbReference type="NCBI Taxonomy" id="1265738"/>
    <lineage>
        <taxon>Bacteria</taxon>
        <taxon>Pseudomonadati</taxon>
        <taxon>Planctomycetota</taxon>
        <taxon>Planctomycetia</taxon>
        <taxon>Pirellulales</taxon>
        <taxon>Pirellulaceae</taxon>
        <taxon>Novipirellula</taxon>
    </lineage>
</organism>
<accession>M5RJS8</accession>
<feature type="domain" description="TadE-like" evidence="2">
    <location>
        <begin position="14"/>
        <end position="56"/>
    </location>
</feature>
<protein>
    <submittedName>
        <fullName evidence="3">TadE-like protein</fullName>
    </submittedName>
</protein>
<keyword evidence="4" id="KW-1185">Reference proteome</keyword>
<feature type="transmembrane region" description="Helical" evidence="1">
    <location>
        <begin position="20"/>
        <end position="42"/>
    </location>
</feature>
<evidence type="ECO:0000313" key="4">
    <source>
        <dbReference type="Proteomes" id="UP000011991"/>
    </source>
</evidence>
<keyword evidence="1" id="KW-0812">Transmembrane</keyword>
<evidence type="ECO:0000313" key="3">
    <source>
        <dbReference type="EMBL" id="EMI15632.1"/>
    </source>
</evidence>
<evidence type="ECO:0000256" key="1">
    <source>
        <dbReference type="SAM" id="Phobius"/>
    </source>
</evidence>
<evidence type="ECO:0000259" key="2">
    <source>
        <dbReference type="Pfam" id="PF07811"/>
    </source>
</evidence>
<reference evidence="3 4" key="1">
    <citation type="journal article" date="2013" name="Mar. Genomics">
        <title>Expression of sulfatases in Rhodopirellula baltica and the diversity of sulfatases in the genus Rhodopirellula.</title>
        <authorList>
            <person name="Wegner C.E."/>
            <person name="Richter-Heitmann T."/>
            <person name="Klindworth A."/>
            <person name="Klockow C."/>
            <person name="Richter M."/>
            <person name="Achstetter T."/>
            <person name="Glockner F.O."/>
            <person name="Harder J."/>
        </authorList>
    </citation>
    <scope>NUCLEOTIDE SEQUENCE [LARGE SCALE GENOMIC DNA]</scope>
    <source>
        <strain evidence="3 4">SM1</strain>
    </source>
</reference>
<dbReference type="AlphaFoldDB" id="M5RJS8"/>
<dbReference type="PATRIC" id="fig|1265738.3.peg.7438"/>
<gene>
    <name evidence="3" type="ORF">RMSM_07458</name>
</gene>
<keyword evidence="1" id="KW-1133">Transmembrane helix</keyword>
<proteinExistence type="predicted"/>
<dbReference type="InterPro" id="IPR012495">
    <property type="entry name" value="TadE-like_dom"/>
</dbReference>
<name>M5RJS8_9BACT</name>
<keyword evidence="1" id="KW-0472">Membrane</keyword>
<dbReference type="Pfam" id="PF07811">
    <property type="entry name" value="TadE"/>
    <property type="match status" value="1"/>
</dbReference>
<comment type="caution">
    <text evidence="3">The sequence shown here is derived from an EMBL/GenBank/DDBJ whole genome shotgun (WGS) entry which is preliminary data.</text>
</comment>
<dbReference type="Proteomes" id="UP000011991">
    <property type="component" value="Unassembled WGS sequence"/>
</dbReference>